<sequence length="571" mass="63644">MSQIKSEPLSKYEIPFKIRMERAREVRLRPDRRGKSRIPLELHLDNLLALFDSFVTSAFLPSARNHESSDLVIARSLDVSLGDFGIWLSNIKASVPDALSSLDSLRILGELGEPVGSMFLKILKGLETDLTGLSAPTADNKFVSIEQFRATCARVEASVDRLLGLQDALVEELTARASDIRNILNEESNPANHRLPVVCFDGGGVRSYSSLLILKALMDEVRSVARASEEKAITESSRPCDVFTYIFGSCSGGLVAIMLGRLNMTEEQCKETFRTYTESIFRHHRGRRYAFSAGPITSKYSGESLVRATKDVIRSFDPTPESEKWKRNMFAAAATVERCRCGVLAYAYPDDNVNEGVPYIFRTYKNTSTGARNPGKAQDCQIWEVALATTAAPGYFPDAKFDGRSFSDGGFGPSFGNCNPSYVASLELSDLHPSNSICLVSIGAGKWGATHERRSDTVGRFLTYIKATGSLAIHTESVDQKMRRLATLSERFNYFRFNVPGLDKVFPNEWTVKTRKQWPSLGKMHTIDFIERQTYEYLAQDETRTMIRACAQMVVHSYCSTGFVDKAFSPL</sequence>
<dbReference type="PROSITE" id="PS51635">
    <property type="entry name" value="PNPLA"/>
    <property type="match status" value="1"/>
</dbReference>
<keyword evidence="3" id="KW-0443">Lipid metabolism</keyword>
<evidence type="ECO:0000313" key="6">
    <source>
        <dbReference type="EMBL" id="KAK0512034.1"/>
    </source>
</evidence>
<dbReference type="GO" id="GO:0047499">
    <property type="term" value="F:calcium-independent phospholipase A2 activity"/>
    <property type="evidence" value="ECO:0007669"/>
    <property type="project" value="TreeGrafter"/>
</dbReference>
<dbReference type="InterPro" id="IPR002641">
    <property type="entry name" value="PNPLA_dom"/>
</dbReference>
<organism evidence="6 7">
    <name type="scientific">Cladonia borealis</name>
    <dbReference type="NCBI Taxonomy" id="184061"/>
    <lineage>
        <taxon>Eukaryota</taxon>
        <taxon>Fungi</taxon>
        <taxon>Dikarya</taxon>
        <taxon>Ascomycota</taxon>
        <taxon>Pezizomycotina</taxon>
        <taxon>Lecanoromycetes</taxon>
        <taxon>OSLEUM clade</taxon>
        <taxon>Lecanoromycetidae</taxon>
        <taxon>Lecanorales</taxon>
        <taxon>Lecanorineae</taxon>
        <taxon>Cladoniaceae</taxon>
        <taxon>Cladonia</taxon>
    </lineage>
</organism>
<feature type="domain" description="PNPLA" evidence="5">
    <location>
        <begin position="198"/>
        <end position="425"/>
    </location>
</feature>
<proteinExistence type="predicted"/>
<evidence type="ECO:0000259" key="5">
    <source>
        <dbReference type="PROSITE" id="PS51635"/>
    </source>
</evidence>
<dbReference type="PANTHER" id="PTHR24185">
    <property type="entry name" value="CALCIUM-INDEPENDENT PHOSPHOLIPASE A2-GAMMA"/>
    <property type="match status" value="1"/>
</dbReference>
<dbReference type="InterPro" id="IPR016035">
    <property type="entry name" value="Acyl_Trfase/lysoPLipase"/>
</dbReference>
<feature type="short sequence motif" description="DGA/G" evidence="4">
    <location>
        <begin position="408"/>
        <end position="410"/>
    </location>
</feature>
<keyword evidence="7" id="KW-1185">Reference proteome</keyword>
<dbReference type="GO" id="GO:0019369">
    <property type="term" value="P:arachidonate metabolic process"/>
    <property type="evidence" value="ECO:0007669"/>
    <property type="project" value="TreeGrafter"/>
</dbReference>
<dbReference type="GO" id="GO:0016020">
    <property type="term" value="C:membrane"/>
    <property type="evidence" value="ECO:0007669"/>
    <property type="project" value="TreeGrafter"/>
</dbReference>
<dbReference type="SUPFAM" id="SSF52151">
    <property type="entry name" value="FabD/lysophospholipase-like"/>
    <property type="match status" value="1"/>
</dbReference>
<evidence type="ECO:0000256" key="3">
    <source>
        <dbReference type="ARBA" id="ARBA00023098"/>
    </source>
</evidence>
<dbReference type="PANTHER" id="PTHR24185:SF1">
    <property type="entry name" value="CALCIUM-INDEPENDENT PHOSPHOLIPASE A2-GAMMA"/>
    <property type="match status" value="1"/>
</dbReference>
<dbReference type="Proteomes" id="UP001166286">
    <property type="component" value="Unassembled WGS sequence"/>
</dbReference>
<gene>
    <name evidence="6" type="ORF">JMJ35_005162</name>
</gene>
<evidence type="ECO:0000256" key="2">
    <source>
        <dbReference type="ARBA" id="ARBA00022963"/>
    </source>
</evidence>
<dbReference type="Gene3D" id="3.40.1090.10">
    <property type="entry name" value="Cytosolic phospholipase A2 catalytic domain"/>
    <property type="match status" value="1"/>
</dbReference>
<dbReference type="AlphaFoldDB" id="A0AA39R193"/>
<comment type="caution">
    <text evidence="4">Lacks conserved residue(s) required for the propagation of feature annotation.</text>
</comment>
<dbReference type="Pfam" id="PF01734">
    <property type="entry name" value="Patatin"/>
    <property type="match status" value="1"/>
</dbReference>
<accession>A0AA39R193</accession>
<dbReference type="GO" id="GO:0016042">
    <property type="term" value="P:lipid catabolic process"/>
    <property type="evidence" value="ECO:0007669"/>
    <property type="project" value="UniProtKB-KW"/>
</dbReference>
<keyword evidence="2" id="KW-0442">Lipid degradation</keyword>
<comment type="caution">
    <text evidence="6">The sequence shown here is derived from an EMBL/GenBank/DDBJ whole genome shotgun (WGS) entry which is preliminary data.</text>
</comment>
<dbReference type="GO" id="GO:0046486">
    <property type="term" value="P:glycerolipid metabolic process"/>
    <property type="evidence" value="ECO:0007669"/>
    <property type="project" value="UniProtKB-ARBA"/>
</dbReference>
<evidence type="ECO:0000256" key="4">
    <source>
        <dbReference type="PROSITE-ProRule" id="PRU01161"/>
    </source>
</evidence>
<keyword evidence="1" id="KW-0378">Hydrolase</keyword>
<dbReference type="EMBL" id="JAFEKC020000011">
    <property type="protein sequence ID" value="KAK0512034.1"/>
    <property type="molecule type" value="Genomic_DNA"/>
</dbReference>
<evidence type="ECO:0000313" key="7">
    <source>
        <dbReference type="Proteomes" id="UP001166286"/>
    </source>
</evidence>
<name>A0AA39R193_9LECA</name>
<reference evidence="6" key="1">
    <citation type="submission" date="2023-03" db="EMBL/GenBank/DDBJ databases">
        <title>Complete genome of Cladonia borealis.</title>
        <authorList>
            <person name="Park H."/>
        </authorList>
    </citation>
    <scope>NUCLEOTIDE SEQUENCE</scope>
    <source>
        <strain evidence="6">ANT050790</strain>
    </source>
</reference>
<evidence type="ECO:0000256" key="1">
    <source>
        <dbReference type="ARBA" id="ARBA00022801"/>
    </source>
</evidence>
<protein>
    <recommendedName>
        <fullName evidence="5">PNPLA domain-containing protein</fullName>
    </recommendedName>
</protein>